<dbReference type="Pfam" id="PF04921">
    <property type="entry name" value="XAP5"/>
    <property type="match status" value="1"/>
</dbReference>
<accession>U4KYJ9</accession>
<name>U4KYJ9_PYROM</name>
<dbReference type="InterPro" id="IPR007005">
    <property type="entry name" value="XAP5"/>
</dbReference>
<feature type="domain" description="FAM50A/XAP5 C-terminal" evidence="2">
    <location>
        <begin position="189"/>
        <end position="339"/>
    </location>
</feature>
<dbReference type="eggNOG" id="KOG2894">
    <property type="taxonomic scope" value="Eukaryota"/>
</dbReference>
<feature type="region of interest" description="Disordered" evidence="1">
    <location>
        <begin position="284"/>
        <end position="304"/>
    </location>
</feature>
<evidence type="ECO:0000256" key="1">
    <source>
        <dbReference type="SAM" id="MobiDB-lite"/>
    </source>
</evidence>
<dbReference type="OrthoDB" id="1562195at2759"/>
<dbReference type="GO" id="GO:0005634">
    <property type="term" value="C:nucleus"/>
    <property type="evidence" value="ECO:0007669"/>
    <property type="project" value="InterPro"/>
</dbReference>
<evidence type="ECO:0000313" key="4">
    <source>
        <dbReference type="Proteomes" id="UP000018144"/>
    </source>
</evidence>
<gene>
    <name evidence="3" type="ORF">PCON_06916</name>
</gene>
<dbReference type="AlphaFoldDB" id="U4KYJ9"/>
<dbReference type="PANTHER" id="PTHR12722:SF0">
    <property type="entry name" value="PROTEIN FAM50A"/>
    <property type="match status" value="1"/>
</dbReference>
<reference evidence="3 4" key="1">
    <citation type="journal article" date="2013" name="PLoS Genet.">
        <title>The genome and development-dependent transcriptomes of Pyronema confluens: a window into fungal evolution.</title>
        <authorList>
            <person name="Traeger S."/>
            <person name="Altegoer F."/>
            <person name="Freitag M."/>
            <person name="Gabaldon T."/>
            <person name="Kempken F."/>
            <person name="Kumar A."/>
            <person name="Marcet-Houben M."/>
            <person name="Poggeler S."/>
            <person name="Stajich J.E."/>
            <person name="Nowrousian M."/>
        </authorList>
    </citation>
    <scope>NUCLEOTIDE SEQUENCE [LARGE SCALE GENOMIC DNA]</scope>
    <source>
        <strain evidence="4">CBS 100304</strain>
        <tissue evidence="3">Vegetative mycelium</tissue>
    </source>
</reference>
<dbReference type="STRING" id="1076935.U4KYJ9"/>
<dbReference type="Proteomes" id="UP000018144">
    <property type="component" value="Unassembled WGS sequence"/>
</dbReference>
<dbReference type="PANTHER" id="PTHR12722">
    <property type="entry name" value="XAP-5 PROTEIN-RELATED"/>
    <property type="match status" value="1"/>
</dbReference>
<dbReference type="GO" id="GO:0006325">
    <property type="term" value="P:chromatin organization"/>
    <property type="evidence" value="ECO:0007669"/>
    <property type="project" value="TreeGrafter"/>
</dbReference>
<evidence type="ECO:0000259" key="2">
    <source>
        <dbReference type="Pfam" id="PF04921"/>
    </source>
</evidence>
<sequence>MSADTTSNVSNSPSRTSTPNRFTNHTDTLEDALKNHTVGLVHLADFKKRRTELAEQRDREAAEKLQSVGTSRGGSGRTSREGSSGPDKALRKKRKPAVDRGKLSFGGDDEDDTADTSTDREKSKSRSVSQGPEGSDDGEVKEEKRRKFNPKLKQPPPKALTKSTLLREAQEREMLRREFLELQNKIKNEEITIPFVFYDGTNVAPPDGAGVTVKKGEAVWLFLERARRMSGRREWLRVSVDDLLLVRGEVIIPHHYEFYYFIANKTTGPNGILFDYPSELAPMDPKSTTESKTTEATHGGKEDPTMTKVVDRRWYERNKHIFPASIWTDFDPNVDYKGMVRRDLGGNAFFFG</sequence>
<protein>
    <recommendedName>
        <fullName evidence="2">FAM50A/XAP5 C-terminal domain-containing protein</fullName>
    </recommendedName>
</protein>
<dbReference type="InterPro" id="IPR048337">
    <property type="entry name" value="FAM50A/XAP5_C"/>
</dbReference>
<feature type="compositionally biased region" description="Basic and acidic residues" evidence="1">
    <location>
        <begin position="287"/>
        <end position="304"/>
    </location>
</feature>
<organism evidence="3 4">
    <name type="scientific">Pyronema omphalodes (strain CBS 100304)</name>
    <name type="common">Pyronema confluens</name>
    <dbReference type="NCBI Taxonomy" id="1076935"/>
    <lineage>
        <taxon>Eukaryota</taxon>
        <taxon>Fungi</taxon>
        <taxon>Dikarya</taxon>
        <taxon>Ascomycota</taxon>
        <taxon>Pezizomycotina</taxon>
        <taxon>Pezizomycetes</taxon>
        <taxon>Pezizales</taxon>
        <taxon>Pyronemataceae</taxon>
        <taxon>Pyronema</taxon>
    </lineage>
</organism>
<proteinExistence type="predicted"/>
<feature type="compositionally biased region" description="Basic and acidic residues" evidence="1">
    <location>
        <begin position="53"/>
        <end position="63"/>
    </location>
</feature>
<evidence type="ECO:0000313" key="3">
    <source>
        <dbReference type="EMBL" id="CCX07327.1"/>
    </source>
</evidence>
<feature type="region of interest" description="Disordered" evidence="1">
    <location>
        <begin position="53"/>
        <end position="166"/>
    </location>
</feature>
<feature type="region of interest" description="Disordered" evidence="1">
    <location>
        <begin position="1"/>
        <end position="25"/>
    </location>
</feature>
<dbReference type="EMBL" id="HF935349">
    <property type="protein sequence ID" value="CCX07327.1"/>
    <property type="molecule type" value="Genomic_DNA"/>
</dbReference>
<keyword evidence="4" id="KW-1185">Reference proteome</keyword>
<dbReference type="OMA" id="DFIWVFL"/>